<dbReference type="SUPFAM" id="SSF100950">
    <property type="entry name" value="NagB/RpiA/CoA transferase-like"/>
    <property type="match status" value="1"/>
</dbReference>
<dbReference type="GO" id="GO:0008410">
    <property type="term" value="F:CoA-transferase activity"/>
    <property type="evidence" value="ECO:0007669"/>
    <property type="project" value="InterPro"/>
</dbReference>
<dbReference type="NCBIfam" id="NF007394">
    <property type="entry name" value="PRK09920.1"/>
    <property type="match status" value="1"/>
</dbReference>
<dbReference type="Pfam" id="PF01144">
    <property type="entry name" value="CoA_trans"/>
    <property type="match status" value="1"/>
</dbReference>
<dbReference type="Proteomes" id="UP000184423">
    <property type="component" value="Unassembled WGS sequence"/>
</dbReference>
<organism evidence="2 3">
    <name type="scientific">Caloramator proteoclasticus DSM 10124</name>
    <dbReference type="NCBI Taxonomy" id="1121262"/>
    <lineage>
        <taxon>Bacteria</taxon>
        <taxon>Bacillati</taxon>
        <taxon>Bacillota</taxon>
        <taxon>Clostridia</taxon>
        <taxon>Eubacteriales</taxon>
        <taxon>Clostridiaceae</taxon>
        <taxon>Caloramator</taxon>
    </lineage>
</organism>
<sequence length="218" mass="23646">MNKIKKIDEVMELIKDGQTIMFGGFLGVGTAETIVDAIVKKGVKDLTIICNDTAFVDKGVGKLVANRQVKRAIVSHIGTNPETGRQMNCGEMEVELVPQGTLVERIRAYGAGLGGVLTPTGIGTVVEEGKTVLEIDGKKYILEKPLRADIAILKGSRVDKKGNIWYSKTTRNFNPIMAMAADIVIVEAEKLVEVGEIEPENVVTPHILVDYIVEGGER</sequence>
<protein>
    <submittedName>
        <fullName evidence="2">Butyryl-CoA:acetoacetate CoA-transferase alpha subunit</fullName>
    </submittedName>
</protein>
<dbReference type="SMART" id="SM00882">
    <property type="entry name" value="CoA_trans"/>
    <property type="match status" value="1"/>
</dbReference>
<gene>
    <name evidence="2" type="ORF">SAMN02746091_02569</name>
</gene>
<dbReference type="PANTHER" id="PTHR13707">
    <property type="entry name" value="KETOACID-COENZYME A TRANSFERASE"/>
    <property type="match status" value="1"/>
</dbReference>
<keyword evidence="1 2" id="KW-0808">Transferase</keyword>
<dbReference type="InterPro" id="IPR012792">
    <property type="entry name" value="3-oxoacid_CoA-transf_A"/>
</dbReference>
<proteinExistence type="predicted"/>
<keyword evidence="3" id="KW-1185">Reference proteome</keyword>
<evidence type="ECO:0000313" key="2">
    <source>
        <dbReference type="EMBL" id="SHF45765.1"/>
    </source>
</evidence>
<accession>A0A1M5BTK0</accession>
<dbReference type="RefSeq" id="WP_073250255.1">
    <property type="nucleotide sequence ID" value="NZ_FQVG01000083.1"/>
</dbReference>
<dbReference type="AlphaFoldDB" id="A0A1M5BTK0"/>
<reference evidence="3" key="1">
    <citation type="submission" date="2016-11" db="EMBL/GenBank/DDBJ databases">
        <authorList>
            <person name="Varghese N."/>
            <person name="Submissions S."/>
        </authorList>
    </citation>
    <scope>NUCLEOTIDE SEQUENCE [LARGE SCALE GENOMIC DNA]</scope>
    <source>
        <strain evidence="3">DSM 10124</strain>
    </source>
</reference>
<dbReference type="InterPro" id="IPR037171">
    <property type="entry name" value="NagB/RpiA_transferase-like"/>
</dbReference>
<evidence type="ECO:0000256" key="1">
    <source>
        <dbReference type="ARBA" id="ARBA00022679"/>
    </source>
</evidence>
<dbReference type="NCBIfam" id="TIGR02429">
    <property type="entry name" value="pcaI_scoA_fam"/>
    <property type="match status" value="1"/>
</dbReference>
<name>A0A1M5BTK0_9CLOT</name>
<dbReference type="InterPro" id="IPR004165">
    <property type="entry name" value="CoA_trans_fam_I"/>
</dbReference>
<dbReference type="Gene3D" id="3.40.1080.10">
    <property type="entry name" value="Glutaconate Coenzyme A-transferase"/>
    <property type="match status" value="1"/>
</dbReference>
<dbReference type="EMBL" id="FQVG01000083">
    <property type="protein sequence ID" value="SHF45765.1"/>
    <property type="molecule type" value="Genomic_DNA"/>
</dbReference>
<dbReference type="PANTHER" id="PTHR13707:SF60">
    <property type="entry name" value="ACETATE COA-TRANSFERASE SUBUNIT ALPHA"/>
    <property type="match status" value="1"/>
</dbReference>
<evidence type="ECO:0000313" key="3">
    <source>
        <dbReference type="Proteomes" id="UP000184423"/>
    </source>
</evidence>